<keyword evidence="2" id="KW-1185">Reference proteome</keyword>
<sequence>METRPGVFISFLAEPYRRTSSLCSPFPGSLLEDKRVPFFGRGVCCPRDKLHGSISRDGAFLGEAYRRTFSLFSPFPGSLLQGKRVPFFSRGVCCPKDKLGGSISRDGVRGLGCSFVFFYLILSDPFNL</sequence>
<evidence type="ECO:0000313" key="2">
    <source>
        <dbReference type="Proteomes" id="UP001054837"/>
    </source>
</evidence>
<dbReference type="Proteomes" id="UP001054837">
    <property type="component" value="Unassembled WGS sequence"/>
</dbReference>
<gene>
    <name evidence="1" type="ORF">CDAR_618091</name>
</gene>
<accession>A0AAV4U8W9</accession>
<reference evidence="1 2" key="1">
    <citation type="submission" date="2021-06" db="EMBL/GenBank/DDBJ databases">
        <title>Caerostris darwini draft genome.</title>
        <authorList>
            <person name="Kono N."/>
            <person name="Arakawa K."/>
        </authorList>
    </citation>
    <scope>NUCLEOTIDE SEQUENCE [LARGE SCALE GENOMIC DNA]</scope>
</reference>
<organism evidence="1 2">
    <name type="scientific">Caerostris darwini</name>
    <dbReference type="NCBI Taxonomy" id="1538125"/>
    <lineage>
        <taxon>Eukaryota</taxon>
        <taxon>Metazoa</taxon>
        <taxon>Ecdysozoa</taxon>
        <taxon>Arthropoda</taxon>
        <taxon>Chelicerata</taxon>
        <taxon>Arachnida</taxon>
        <taxon>Araneae</taxon>
        <taxon>Araneomorphae</taxon>
        <taxon>Entelegynae</taxon>
        <taxon>Araneoidea</taxon>
        <taxon>Araneidae</taxon>
        <taxon>Caerostris</taxon>
    </lineage>
</organism>
<proteinExistence type="predicted"/>
<protein>
    <submittedName>
        <fullName evidence="1">Uncharacterized protein</fullName>
    </submittedName>
</protein>
<name>A0AAV4U8W9_9ARAC</name>
<dbReference type="EMBL" id="BPLQ01010886">
    <property type="protein sequence ID" value="GIY54189.1"/>
    <property type="molecule type" value="Genomic_DNA"/>
</dbReference>
<comment type="caution">
    <text evidence="1">The sequence shown here is derived from an EMBL/GenBank/DDBJ whole genome shotgun (WGS) entry which is preliminary data.</text>
</comment>
<evidence type="ECO:0000313" key="1">
    <source>
        <dbReference type="EMBL" id="GIY54189.1"/>
    </source>
</evidence>
<dbReference type="AlphaFoldDB" id="A0AAV4U8W9"/>